<dbReference type="Proteomes" id="UP000494246">
    <property type="component" value="Unassembled WGS sequence"/>
</dbReference>
<feature type="non-terminal residue" evidence="1">
    <location>
        <position position="1"/>
    </location>
</feature>
<accession>A0A8U0LA04</accession>
<sequence length="175" mass="18420">VLCFGGDVITATDIADRLGVASVGDPKLTERIPLETANKAYEAMRAMVEDAIDSMKISSESIDAILVGGGSIILPHDLAGTKTVECPEYAGCANAIGSAIPKVSGVSEKLVDYEETSREEALEHAWQEAIAAAVRAGADESTAEIIDSEDVPLAYYPGKTSRIRVKAAGDLLMKH</sequence>
<dbReference type="AlphaFoldDB" id="A0A8U0LA04"/>
<evidence type="ECO:0000313" key="1">
    <source>
        <dbReference type="EMBL" id="VWQ34352.1"/>
    </source>
</evidence>
<name>A0A8U0LA04_BIFLI</name>
<dbReference type="InterPro" id="IPR043129">
    <property type="entry name" value="ATPase_NBD"/>
</dbReference>
<reference evidence="1 2" key="1">
    <citation type="submission" date="2019-10" db="EMBL/GenBank/DDBJ databases">
        <authorList>
            <consortium name="Melissa Lawson"/>
            <person name="O'neill I."/>
        </authorList>
    </citation>
    <scope>NUCLEOTIDE SEQUENCE [LARGE SCALE GENOMIC DNA]</scope>
    <source>
        <strain evidence="1">LH_23</strain>
    </source>
</reference>
<dbReference type="SUPFAM" id="SSF53067">
    <property type="entry name" value="Actin-like ATPase domain"/>
    <property type="match status" value="1"/>
</dbReference>
<organism evidence="1 2">
    <name type="scientific">Bifidobacterium longum subsp. infantis</name>
    <dbReference type="NCBI Taxonomy" id="1682"/>
    <lineage>
        <taxon>Bacteria</taxon>
        <taxon>Bacillati</taxon>
        <taxon>Actinomycetota</taxon>
        <taxon>Actinomycetes</taxon>
        <taxon>Bifidobacteriales</taxon>
        <taxon>Bifidobacteriaceae</taxon>
        <taxon>Bifidobacterium</taxon>
    </lineage>
</organism>
<proteinExistence type="predicted"/>
<evidence type="ECO:0008006" key="3">
    <source>
        <dbReference type="Google" id="ProtNLM"/>
    </source>
</evidence>
<comment type="caution">
    <text evidence="1">The sequence shown here is derived from an EMBL/GenBank/DDBJ whole genome shotgun (WGS) entry which is preliminary data.</text>
</comment>
<dbReference type="EMBL" id="CABWKH010000004">
    <property type="protein sequence ID" value="VWQ34352.1"/>
    <property type="molecule type" value="Genomic_DNA"/>
</dbReference>
<protein>
    <recommendedName>
        <fullName evidence="3">Hydantoinase/oxoprolinase family protein</fullName>
    </recommendedName>
</protein>
<gene>
    <name evidence="1" type="ORF">BIFLH23_00723</name>
</gene>
<evidence type="ECO:0000313" key="2">
    <source>
        <dbReference type="Proteomes" id="UP000494246"/>
    </source>
</evidence>